<evidence type="ECO:0000256" key="1">
    <source>
        <dbReference type="SAM" id="Coils"/>
    </source>
</evidence>
<feature type="region of interest" description="Disordered" evidence="2">
    <location>
        <begin position="27"/>
        <end position="66"/>
    </location>
</feature>
<keyword evidence="1" id="KW-0175">Coiled coil</keyword>
<keyword evidence="4" id="KW-1185">Reference proteome</keyword>
<name>A0ABR0TZ14_REHGL</name>
<evidence type="ECO:0008006" key="5">
    <source>
        <dbReference type="Google" id="ProtNLM"/>
    </source>
</evidence>
<proteinExistence type="predicted"/>
<feature type="coiled-coil region" evidence="1">
    <location>
        <begin position="159"/>
        <end position="193"/>
    </location>
</feature>
<accession>A0ABR0TZ14</accession>
<dbReference type="EMBL" id="JABTTQ020003506">
    <property type="protein sequence ID" value="KAK6115479.1"/>
    <property type="molecule type" value="Genomic_DNA"/>
</dbReference>
<evidence type="ECO:0000313" key="3">
    <source>
        <dbReference type="EMBL" id="KAK6115479.1"/>
    </source>
</evidence>
<protein>
    <recommendedName>
        <fullName evidence="5">Peptidase A2 domain-containing protein</fullName>
    </recommendedName>
</protein>
<sequence>MKKKINSLDIDEDLKNSLKKLLIEESDSEKENFELSVITEINSEKDEDEDQETNTNSEGHNDDSDNCEGNCDYYKALCKANGLFVLTKEENFILDLIDKISDPEEKKELLKQYLESYKIKEKDRGLKLKGPETYNLKDILNRVKTSNVSKSSVNSESTIPELRHEVKILKEELQELKLRISLLETKAENDNSDSDNEITTIDLLQPEELNSLTFVNMKDRVITHKWHTKITIVVHKEYYFNAIAMIDSGADRNCINEELVPSSVFQNDVINASINIYIDTFSKAVGCCISVLKSLNTYCLMSTYLF</sequence>
<dbReference type="Proteomes" id="UP001318860">
    <property type="component" value="Unassembled WGS sequence"/>
</dbReference>
<gene>
    <name evidence="3" type="ORF">DH2020_007748</name>
</gene>
<comment type="caution">
    <text evidence="3">The sequence shown here is derived from an EMBL/GenBank/DDBJ whole genome shotgun (WGS) entry which is preliminary data.</text>
</comment>
<organism evidence="3 4">
    <name type="scientific">Rehmannia glutinosa</name>
    <name type="common">Chinese foxglove</name>
    <dbReference type="NCBI Taxonomy" id="99300"/>
    <lineage>
        <taxon>Eukaryota</taxon>
        <taxon>Viridiplantae</taxon>
        <taxon>Streptophyta</taxon>
        <taxon>Embryophyta</taxon>
        <taxon>Tracheophyta</taxon>
        <taxon>Spermatophyta</taxon>
        <taxon>Magnoliopsida</taxon>
        <taxon>eudicotyledons</taxon>
        <taxon>Gunneridae</taxon>
        <taxon>Pentapetalae</taxon>
        <taxon>asterids</taxon>
        <taxon>lamiids</taxon>
        <taxon>Lamiales</taxon>
        <taxon>Orobanchaceae</taxon>
        <taxon>Rehmannieae</taxon>
        <taxon>Rehmannia</taxon>
    </lineage>
</organism>
<evidence type="ECO:0000256" key="2">
    <source>
        <dbReference type="SAM" id="MobiDB-lite"/>
    </source>
</evidence>
<evidence type="ECO:0000313" key="4">
    <source>
        <dbReference type="Proteomes" id="UP001318860"/>
    </source>
</evidence>
<reference evidence="3 4" key="1">
    <citation type="journal article" date="2021" name="Comput. Struct. Biotechnol. J.">
        <title>De novo genome assembly of the potent medicinal plant Rehmannia glutinosa using nanopore technology.</title>
        <authorList>
            <person name="Ma L."/>
            <person name="Dong C."/>
            <person name="Song C."/>
            <person name="Wang X."/>
            <person name="Zheng X."/>
            <person name="Niu Y."/>
            <person name="Chen S."/>
            <person name="Feng W."/>
        </authorList>
    </citation>
    <scope>NUCLEOTIDE SEQUENCE [LARGE SCALE GENOMIC DNA]</scope>
    <source>
        <strain evidence="3">DH-2019</strain>
    </source>
</reference>